<dbReference type="Gene3D" id="3.30.1490.270">
    <property type="match status" value="1"/>
</dbReference>
<dbReference type="EMBL" id="CP096649">
    <property type="protein sequence ID" value="UQK59315.1"/>
    <property type="molecule type" value="Genomic_DNA"/>
</dbReference>
<evidence type="ECO:0000313" key="2">
    <source>
        <dbReference type="Proteomes" id="UP000831151"/>
    </source>
</evidence>
<name>A0A9E7DJZ0_9FIRM</name>
<sequence length="444" mass="52703">MKNMDYNTIGKRYIDIVKEDPEKYYEDYKKLLAKVAKSTAKYKGEPVPAIYQPFFVSEEDEETFKYISDMMMRISDKITKAYVAISAFRNTFDFDNKMKQLLIHKPLLATFVPICRYDIFYKSRDEFKFCELNTDGSSAMNEDNEVAPFMLELEAMKEMEKRYGYEFSYYELFDSWVDEFKELYKETTGKEDFNLAIVDIMESASHEEFEKFKKAFEKKGIKTIICDVRDIKRKDGHIYAGDFRIDAVYRRLVTFEAVQHWDEIQEFIDGYLNDEFVMIGSFKSQVMHDKRIFIKLFEDRVKKFLSKDELEFIEKHIPYTAMLTSETFDEVLKNKDKYIIKPVDNNASKGVYVGKDHSKKEFEAILKKFVGTGYIYQEYIEPYKRDVILFDEKGNLEVKKLKSIVGLFIYNKKFKGLYTRYGEENIISSLHQYYLGVNIKAKES</sequence>
<keyword evidence="2" id="KW-1185">Reference proteome</keyword>
<dbReference type="SUPFAM" id="SSF56059">
    <property type="entry name" value="Glutathione synthetase ATP-binding domain-like"/>
    <property type="match status" value="1"/>
</dbReference>
<dbReference type="KEGG" id="fms:M1R53_01190"/>
<evidence type="ECO:0000313" key="1">
    <source>
        <dbReference type="EMBL" id="UQK59315.1"/>
    </source>
</evidence>
<reference evidence="1" key="1">
    <citation type="submission" date="2022-04" db="EMBL/GenBank/DDBJ databases">
        <title>Complete genome sequences of Ezakiella coagulans and Fenollaria massiliensis.</title>
        <authorList>
            <person name="France M.T."/>
            <person name="Clifford J."/>
            <person name="Narina S."/>
            <person name="Rutt L."/>
            <person name="Ravel J."/>
        </authorList>
    </citation>
    <scope>NUCLEOTIDE SEQUENCE</scope>
    <source>
        <strain evidence="1">C0061C2</strain>
    </source>
</reference>
<gene>
    <name evidence="1" type="ORF">M1R53_01190</name>
</gene>
<accession>A0A9E7DJZ0</accession>
<evidence type="ECO:0008006" key="3">
    <source>
        <dbReference type="Google" id="ProtNLM"/>
    </source>
</evidence>
<protein>
    <recommendedName>
        <fullName evidence="3">Glutathionylspermidine synthase pre-ATP-grasp-like domain-containing protein</fullName>
    </recommendedName>
</protein>
<organism evidence="1 2">
    <name type="scientific">Fenollaria massiliensis</name>
    <dbReference type="NCBI Taxonomy" id="938288"/>
    <lineage>
        <taxon>Bacteria</taxon>
        <taxon>Bacillati</taxon>
        <taxon>Bacillota</taxon>
        <taxon>Clostridia</taxon>
        <taxon>Eubacteriales</taxon>
        <taxon>Fenollaria</taxon>
    </lineage>
</organism>
<dbReference type="AlphaFoldDB" id="A0A9E7DJZ0"/>
<proteinExistence type="predicted"/>
<dbReference type="RefSeq" id="WP_249242788.1">
    <property type="nucleotide sequence ID" value="NZ_CP096649.1"/>
</dbReference>
<dbReference type="Proteomes" id="UP000831151">
    <property type="component" value="Chromosome"/>
</dbReference>